<dbReference type="AlphaFoldDB" id="A0A7W3YPL1"/>
<keyword evidence="2" id="KW-0472">Membrane</keyword>
<feature type="transmembrane region" description="Helical" evidence="2">
    <location>
        <begin position="175"/>
        <end position="198"/>
    </location>
</feature>
<gene>
    <name evidence="3" type="ORF">H5S09_11215</name>
</gene>
<keyword evidence="2" id="KW-1133">Transmembrane helix</keyword>
<feature type="compositionally biased region" description="Basic and acidic residues" evidence="1">
    <location>
        <begin position="20"/>
        <end position="39"/>
    </location>
</feature>
<feature type="transmembrane region" description="Helical" evidence="2">
    <location>
        <begin position="99"/>
        <end position="117"/>
    </location>
</feature>
<dbReference type="Proteomes" id="UP000517106">
    <property type="component" value="Unassembled WGS sequence"/>
</dbReference>
<keyword evidence="4" id="KW-1185">Reference proteome</keyword>
<sequence>MKDKINETTKAVNSTSTSEKVSEDKKEDLQNDEETPKKQIEEIPLDVDEDLNEFLKQRDIKNNIAALRKAYRIKRLVADIPFGVFIIFLLLCIRCRNLWIIMGLIVLGYAICGYCYYKLRRRGNRKFSTASRDMINSVQEIFENDEFRDKEQYLYFILSQRIKERQRLDNQFEKIMKIISGILKLPLLLGVIVEGIIIVKAGTSIDSKMITYDLIVIAIIIIIGIVVDLFNYLTSDSYYLIHQTLLAGIKKSISKKA</sequence>
<protein>
    <submittedName>
        <fullName evidence="3">Uncharacterized protein</fullName>
    </submittedName>
</protein>
<feature type="transmembrane region" description="Helical" evidence="2">
    <location>
        <begin position="76"/>
        <end position="93"/>
    </location>
</feature>
<evidence type="ECO:0000313" key="4">
    <source>
        <dbReference type="Proteomes" id="UP000517106"/>
    </source>
</evidence>
<dbReference type="RefSeq" id="WP_182597191.1">
    <property type="nucleotide sequence ID" value="NZ_JACIVA010000060.1"/>
</dbReference>
<feature type="transmembrane region" description="Helical" evidence="2">
    <location>
        <begin position="210"/>
        <end position="233"/>
    </location>
</feature>
<reference evidence="3 4" key="1">
    <citation type="submission" date="2020-07" db="EMBL/GenBank/DDBJ databases">
        <title>Description of Limosilactobacillus balticus sp. nov., Limosilactobacillus agrestis sp. nov., Limosilactobacillus albertensis sp. nov., Limosilactobacillus rudii sp. nov., Limosilactobacillus fastidiosus sp. nov., five novel Limosilactobacillus species isolated from the vertebrate gastrointestinal tract, and proposal of 6 subspecies of Limosilactobacillus reuteri adapted to the gastrointestinal tract of specific vertebrate hosts.</title>
        <authorList>
            <person name="Li F."/>
            <person name="Cheng C."/>
            <person name="Zheng J."/>
            <person name="Quevedo R.M."/>
            <person name="Li J."/>
            <person name="Roos S."/>
            <person name="Gaenzle M.G."/>
            <person name="Walter J."/>
        </authorList>
    </citation>
    <scope>NUCLEOTIDE SEQUENCE [LARGE SCALE GENOMIC DNA]</scope>
    <source>
        <strain evidence="3 4">STM2_1</strain>
    </source>
</reference>
<evidence type="ECO:0000256" key="1">
    <source>
        <dbReference type="SAM" id="MobiDB-lite"/>
    </source>
</evidence>
<organism evidence="3 4">
    <name type="scientific">Limosilactobacillus rudii</name>
    <dbReference type="NCBI Taxonomy" id="2759755"/>
    <lineage>
        <taxon>Bacteria</taxon>
        <taxon>Bacillati</taxon>
        <taxon>Bacillota</taxon>
        <taxon>Bacilli</taxon>
        <taxon>Lactobacillales</taxon>
        <taxon>Lactobacillaceae</taxon>
        <taxon>Limosilactobacillus</taxon>
    </lineage>
</organism>
<evidence type="ECO:0000256" key="2">
    <source>
        <dbReference type="SAM" id="Phobius"/>
    </source>
</evidence>
<proteinExistence type="predicted"/>
<accession>A0A7W3YPL1</accession>
<dbReference type="EMBL" id="JACIVA010000060">
    <property type="protein sequence ID" value="MBB1098492.1"/>
    <property type="molecule type" value="Genomic_DNA"/>
</dbReference>
<name>A0A7W3YPL1_9LACO</name>
<keyword evidence="2" id="KW-0812">Transmembrane</keyword>
<comment type="caution">
    <text evidence="3">The sequence shown here is derived from an EMBL/GenBank/DDBJ whole genome shotgun (WGS) entry which is preliminary data.</text>
</comment>
<feature type="region of interest" description="Disordered" evidence="1">
    <location>
        <begin position="1"/>
        <end position="39"/>
    </location>
</feature>
<feature type="compositionally biased region" description="Polar residues" evidence="1">
    <location>
        <begin position="8"/>
        <end position="19"/>
    </location>
</feature>
<evidence type="ECO:0000313" key="3">
    <source>
        <dbReference type="EMBL" id="MBB1098492.1"/>
    </source>
</evidence>